<dbReference type="KEGG" id="fax:FUAX_30870"/>
<dbReference type="EMBL" id="AP025314">
    <property type="protein sequence ID" value="BDD10655.1"/>
    <property type="molecule type" value="Genomic_DNA"/>
</dbReference>
<dbReference type="Pfam" id="PF00588">
    <property type="entry name" value="SpoU_methylase"/>
    <property type="match status" value="1"/>
</dbReference>
<proteinExistence type="inferred from homology"/>
<dbReference type="Gene3D" id="3.40.1280.10">
    <property type="match status" value="1"/>
</dbReference>
<dbReference type="Gene3D" id="3.30.1330.30">
    <property type="match status" value="1"/>
</dbReference>
<dbReference type="PANTHER" id="PTHR43191">
    <property type="entry name" value="RRNA METHYLTRANSFERASE 3"/>
    <property type="match status" value="1"/>
</dbReference>
<evidence type="ECO:0000256" key="1">
    <source>
        <dbReference type="ARBA" id="ARBA00007228"/>
    </source>
</evidence>
<dbReference type="GO" id="GO:0008173">
    <property type="term" value="F:RNA methyltransferase activity"/>
    <property type="evidence" value="ECO:0007669"/>
    <property type="project" value="InterPro"/>
</dbReference>
<comment type="similarity">
    <text evidence="1">Belongs to the class IV-like SAM-binding methyltransferase superfamily. RNA methyltransferase TrmH family.</text>
</comment>
<evidence type="ECO:0000313" key="6">
    <source>
        <dbReference type="EMBL" id="BDD10655.1"/>
    </source>
</evidence>
<dbReference type="GO" id="GO:0006396">
    <property type="term" value="P:RNA processing"/>
    <property type="evidence" value="ECO:0007669"/>
    <property type="project" value="InterPro"/>
</dbReference>
<dbReference type="PANTHER" id="PTHR43191:SF2">
    <property type="entry name" value="RRNA METHYLTRANSFERASE 3, MITOCHONDRIAL"/>
    <property type="match status" value="1"/>
</dbReference>
<evidence type="ECO:0000259" key="5">
    <source>
        <dbReference type="Pfam" id="PF22435"/>
    </source>
</evidence>
<dbReference type="SUPFAM" id="SSF55315">
    <property type="entry name" value="L30e-like"/>
    <property type="match status" value="1"/>
</dbReference>
<keyword evidence="7" id="KW-1185">Reference proteome</keyword>
<evidence type="ECO:0000259" key="4">
    <source>
        <dbReference type="Pfam" id="PF00588"/>
    </source>
</evidence>
<evidence type="ECO:0000313" key="7">
    <source>
        <dbReference type="Proteomes" id="UP001348817"/>
    </source>
</evidence>
<gene>
    <name evidence="6" type="ORF">FUAX_30870</name>
</gene>
<dbReference type="InterPro" id="IPR029064">
    <property type="entry name" value="Ribosomal_eL30-like_sf"/>
</dbReference>
<evidence type="ECO:0000256" key="3">
    <source>
        <dbReference type="ARBA" id="ARBA00022679"/>
    </source>
</evidence>
<sequence length="246" mass="27294">MLTNKTIKFVKSLQLKKFRKQEGLFFVEGGKSVEELLEGDFSVKQVFVTKEFLEGKEQFRETCGLEPEVVKEADLLRMGTFKTNNAALAVAEMRSARNTDLPTDEFVLALDGVRDPGNLGTIIRIADWYGISKIVASEDTADFYNPKVLNSSMGSFARVRVDYRDLESLFENTDLPVYGAVLDGNDIHAERFGKGGLVLMGNESNGVRDNLRQYISHPVTIPRFGGAESLNVATATAVICDNIRRA</sequence>
<accession>A0AAU9CMS0</accession>
<dbReference type="InterPro" id="IPR051259">
    <property type="entry name" value="rRNA_Methyltransferase"/>
</dbReference>
<reference evidence="6 7" key="1">
    <citation type="submission" date="2021-12" db="EMBL/GenBank/DDBJ databases">
        <title>Genome sequencing of bacteria with rrn-lacking chromosome and rrn-plasmid.</title>
        <authorList>
            <person name="Anda M."/>
            <person name="Iwasaki W."/>
        </authorList>
    </citation>
    <scope>NUCLEOTIDE SEQUENCE [LARGE SCALE GENOMIC DNA]</scope>
    <source>
        <strain evidence="6 7">DSM 100852</strain>
    </source>
</reference>
<organism evidence="6 7">
    <name type="scientific">Fulvitalea axinellae</name>
    <dbReference type="NCBI Taxonomy" id="1182444"/>
    <lineage>
        <taxon>Bacteria</taxon>
        <taxon>Pseudomonadati</taxon>
        <taxon>Bacteroidota</taxon>
        <taxon>Cytophagia</taxon>
        <taxon>Cytophagales</taxon>
        <taxon>Persicobacteraceae</taxon>
        <taxon>Fulvitalea</taxon>
    </lineage>
</organism>
<dbReference type="InterPro" id="IPR001537">
    <property type="entry name" value="SpoU_MeTrfase"/>
</dbReference>
<keyword evidence="3" id="KW-0808">Transferase</keyword>
<dbReference type="InterPro" id="IPR029026">
    <property type="entry name" value="tRNA_m1G_MTases_N"/>
</dbReference>
<protein>
    <submittedName>
        <fullName evidence="6">RNA methyltransferase</fullName>
    </submittedName>
</protein>
<feature type="domain" description="tRNA/rRNA methyltransferase SpoU type" evidence="4">
    <location>
        <begin position="106"/>
        <end position="240"/>
    </location>
</feature>
<dbReference type="SUPFAM" id="SSF75217">
    <property type="entry name" value="alpha/beta knot"/>
    <property type="match status" value="1"/>
</dbReference>
<dbReference type="CDD" id="cd18109">
    <property type="entry name" value="SpoU-like_RNA-MTase"/>
    <property type="match status" value="1"/>
</dbReference>
<dbReference type="Pfam" id="PF22435">
    <property type="entry name" value="MRM3-like_sub_bind"/>
    <property type="match status" value="1"/>
</dbReference>
<dbReference type="InterPro" id="IPR053888">
    <property type="entry name" value="MRM3-like_sub_bind"/>
</dbReference>
<evidence type="ECO:0000256" key="2">
    <source>
        <dbReference type="ARBA" id="ARBA00022603"/>
    </source>
</evidence>
<dbReference type="InterPro" id="IPR029028">
    <property type="entry name" value="Alpha/beta_knot_MTases"/>
</dbReference>
<feature type="domain" description="MRM3-like substrate binding" evidence="5">
    <location>
        <begin position="4"/>
        <end position="68"/>
    </location>
</feature>
<dbReference type="GO" id="GO:0003723">
    <property type="term" value="F:RNA binding"/>
    <property type="evidence" value="ECO:0007669"/>
    <property type="project" value="InterPro"/>
</dbReference>
<name>A0AAU9CMS0_9BACT</name>
<dbReference type="AlphaFoldDB" id="A0AAU9CMS0"/>
<dbReference type="RefSeq" id="WP_421825139.1">
    <property type="nucleotide sequence ID" value="NZ_AP025314.1"/>
</dbReference>
<dbReference type="Proteomes" id="UP001348817">
    <property type="component" value="Chromosome"/>
</dbReference>
<keyword evidence="2 6" id="KW-0489">Methyltransferase</keyword>
<dbReference type="GO" id="GO:0032259">
    <property type="term" value="P:methylation"/>
    <property type="evidence" value="ECO:0007669"/>
    <property type="project" value="UniProtKB-KW"/>
</dbReference>